<sequence length="79" mass="9368">MECVTTIISIYLNKGEYKLFRNYSNQTRKNLSDLFKIALINQIKDEFDNELGIKALESFNNNSITYEIDDLIFELENYM</sequence>
<evidence type="ECO:0000313" key="2">
    <source>
        <dbReference type="Proteomes" id="UP000734271"/>
    </source>
</evidence>
<protein>
    <submittedName>
        <fullName evidence="1">DUF6290 family protein</fullName>
    </submittedName>
</protein>
<dbReference type="Pfam" id="PF19807">
    <property type="entry name" value="DUF6290"/>
    <property type="match status" value="1"/>
</dbReference>
<dbReference type="Proteomes" id="UP000734271">
    <property type="component" value="Unassembled WGS sequence"/>
</dbReference>
<dbReference type="EMBL" id="JAIPME010000002">
    <property type="protein sequence ID" value="MBZ2387044.1"/>
    <property type="molecule type" value="Genomic_DNA"/>
</dbReference>
<gene>
    <name evidence="1" type="ORF">K8P03_07090</name>
</gene>
<evidence type="ECO:0000313" key="1">
    <source>
        <dbReference type="EMBL" id="MBZ2387044.1"/>
    </source>
</evidence>
<accession>A0ABS7SZS6</accession>
<name>A0ABS7SZS6_9FIRM</name>
<dbReference type="InterPro" id="IPR046257">
    <property type="entry name" value="DUF6290"/>
</dbReference>
<proteinExistence type="predicted"/>
<reference evidence="1 2" key="1">
    <citation type="submission" date="2021-08" db="EMBL/GenBank/DDBJ databases">
        <title>FDA dAtabase for Regulatory Grade micrObial Sequences (FDA-ARGOS): Supporting development and validation of Infectious Disease Dx tests.</title>
        <authorList>
            <person name="Sproer C."/>
            <person name="Gronow S."/>
            <person name="Severitt S."/>
            <person name="Schroder I."/>
            <person name="Tallon L."/>
            <person name="Sadzewicz L."/>
            <person name="Zhao X."/>
            <person name="Boylan J."/>
            <person name="Ott S."/>
            <person name="Bowen H."/>
            <person name="Vavikolanu K."/>
            <person name="Hazen T."/>
            <person name="Aluvathingal J."/>
            <person name="Nadendla S."/>
            <person name="Lowell S."/>
            <person name="Myers T."/>
            <person name="Yan Y."/>
            <person name="Sichtig H."/>
        </authorList>
    </citation>
    <scope>NUCLEOTIDE SEQUENCE [LARGE SCALE GENOMIC DNA]</scope>
    <source>
        <strain evidence="1 2">FDAARGOS_1460</strain>
    </source>
</reference>
<keyword evidence="2" id="KW-1185">Reference proteome</keyword>
<organism evidence="1 2">
    <name type="scientific">Anaerococcus murdochii</name>
    <dbReference type="NCBI Taxonomy" id="411577"/>
    <lineage>
        <taxon>Bacteria</taxon>
        <taxon>Bacillati</taxon>
        <taxon>Bacillota</taxon>
        <taxon>Tissierellia</taxon>
        <taxon>Tissierellales</taxon>
        <taxon>Peptoniphilaceae</taxon>
        <taxon>Anaerococcus</taxon>
    </lineage>
</organism>
<comment type="caution">
    <text evidence="1">The sequence shown here is derived from an EMBL/GenBank/DDBJ whole genome shotgun (WGS) entry which is preliminary data.</text>
</comment>
<dbReference type="RefSeq" id="WP_223419829.1">
    <property type="nucleotide sequence ID" value="NZ_JAIPME010000002.1"/>
</dbReference>